<dbReference type="EMBL" id="JANBPY010000173">
    <property type="protein sequence ID" value="KAJ1968500.1"/>
    <property type="molecule type" value="Genomic_DNA"/>
</dbReference>
<dbReference type="SMART" id="SM00185">
    <property type="entry name" value="ARM"/>
    <property type="match status" value="3"/>
</dbReference>
<keyword evidence="1" id="KW-0143">Chaperone</keyword>
<dbReference type="GO" id="GO:0005096">
    <property type="term" value="F:GTPase activator activity"/>
    <property type="evidence" value="ECO:0007669"/>
    <property type="project" value="InterPro"/>
</dbReference>
<evidence type="ECO:0000313" key="5">
    <source>
        <dbReference type="Proteomes" id="UP001150925"/>
    </source>
</evidence>
<name>A0A9W8AWM9_9FUNG</name>
<dbReference type="Pfam" id="PF12612">
    <property type="entry name" value="TFCD_C"/>
    <property type="match status" value="1"/>
</dbReference>
<dbReference type="Proteomes" id="UP001150925">
    <property type="component" value="Unassembled WGS sequence"/>
</dbReference>
<comment type="caution">
    <text evidence="4">The sequence shown here is derived from an EMBL/GenBank/DDBJ whole genome shotgun (WGS) entry which is preliminary data.</text>
</comment>
<dbReference type="SUPFAM" id="SSF48371">
    <property type="entry name" value="ARM repeat"/>
    <property type="match status" value="1"/>
</dbReference>
<sequence length="1276" mass="143031">MAIATDSDQASHPTTFKDKERFLQLLHHALDESWDPGLSLEDHVDQTVVRLQPLVRLLDTYQEIPTILDPALEAIVQPLMTYLDDQVGRFAQQWEQVHGSRKGKPTEDRDVWLPYVAACVPAFQVLYHLARVRGYKTLLKFFRHDVGDFEPVFCLLFVHPKEPAMLWMSRYVLLLWLSLLCMVPFDLESIDSGYGTYDYQMSLPELMLSLGKQCLSSTTRVGDGAALFLSRLVTRQDCADRYLIPYVQWACNQISTLEDVFLTNGILLSLAYIYKHGERHHTHSTVAYVVPVLTDLYQHPTVQTKALTRKLVTKLIQRVGLCCLRPQAAPWRYQMGLRSLSENLTLANQTHSNVTANFSVATTAAHGMVSCYHDAEDDYDENVVEQDSLEETIELLLGALKDRDTIVRWSAAKGLGRITFRLPLSLARDIIQCILDLFVEDTGRESHIPLSLEEVNSLDIRGVSEWTWHGACLALAELVRKGLLLPNSLTTCLPWVIKALKFDLKRGSHSVGSNVRDAACYVLWSLARAYPVLVLQEYTNTLSQSLITVALFDREIHVRRAASAAFQEHVGRLGLFPHGIAIMTQADYFSLSQIRHAYLTVAVEVARHREYAPSLLTHLSTLSTHHWDQRVRELAAEALYELVPFAPDVILDTLLPSMLRDAVGSDLGSRHGNLLAIGAVCRALVDCPSVTAGESLKDQVVIQDILTLPARMPSRYLSDFGADLTYAALCDYMGQVLLANWPPVNSDVGKQWYQLALGCLSRSQDIHHRKASEVLYWYYQRFPPTPVELAQDQSYFFGQLSSNQPVDTRCGHCLAIASLPLPTNQRELQRFDQFLDPLVDILIPSTTDLRTTIELKVNALTVLYQLCSQWVRTPGTVLSAQGCQRLLTGLRAALDDYTTDKRGDIGSLVRQAGARVVRVAFPVVFRGEPFGQLESELHSLKHTIIGSLLRLTLEKLDRLRVIAGTVLAKLVHGELSAEPTTADSTNRVSHKAYPVYYALEPLYSTQYQDNLAITHPDYALEGQAQLRTVLPLDGPDGLRYWESPAIVFAGFAPLMNIPIYRPNLTLGLFTSAGCLTESLRKVATVTLLDTLRALPSADSNTSSTLGRAQVIQTVVKLLEHYQGNDRVVQPCLQTLAIMVESLLVQDLSDTVLLPLVIQIRRELFRTKDIKRLTLAIRIYAGLLYGPETLFTKSLGYLLGLLGHPFPTIRQLAADYLYTNLCVANPTLDGKLLDVERLLVHTAWTRPLAETKTTRHRLYDILGVPLPTVVRKPPSEQ</sequence>
<dbReference type="OrthoDB" id="10253476at2759"/>
<organism evidence="4 5">
    <name type="scientific">Dispira parvispora</name>
    <dbReference type="NCBI Taxonomy" id="1520584"/>
    <lineage>
        <taxon>Eukaryota</taxon>
        <taxon>Fungi</taxon>
        <taxon>Fungi incertae sedis</taxon>
        <taxon>Zoopagomycota</taxon>
        <taxon>Kickxellomycotina</taxon>
        <taxon>Dimargaritomycetes</taxon>
        <taxon>Dimargaritales</taxon>
        <taxon>Dimargaritaceae</taxon>
        <taxon>Dispira</taxon>
    </lineage>
</organism>
<dbReference type="AlphaFoldDB" id="A0A9W8AWM9"/>
<evidence type="ECO:0008006" key="6">
    <source>
        <dbReference type="Google" id="ProtNLM"/>
    </source>
</evidence>
<protein>
    <recommendedName>
        <fullName evidence="6">Tubulin-specific chaperone D</fullName>
    </recommendedName>
</protein>
<gene>
    <name evidence="4" type="ORF">IWQ62_001210</name>
</gene>
<dbReference type="InterPro" id="IPR033162">
    <property type="entry name" value="TBCD"/>
</dbReference>
<keyword evidence="5" id="KW-1185">Reference proteome</keyword>
<evidence type="ECO:0000313" key="4">
    <source>
        <dbReference type="EMBL" id="KAJ1968500.1"/>
    </source>
</evidence>
<dbReference type="InterPro" id="IPR058033">
    <property type="entry name" value="ARM_TBCD_2nd"/>
</dbReference>
<feature type="domain" description="Tubulin-folding cofactor D C-terminal" evidence="2">
    <location>
        <begin position="942"/>
        <end position="1171"/>
    </location>
</feature>
<dbReference type="InterPro" id="IPR016024">
    <property type="entry name" value="ARM-type_fold"/>
</dbReference>
<proteinExistence type="predicted"/>
<dbReference type="GO" id="GO:0000226">
    <property type="term" value="P:microtubule cytoskeleton organization"/>
    <property type="evidence" value="ECO:0007669"/>
    <property type="project" value="TreeGrafter"/>
</dbReference>
<evidence type="ECO:0000256" key="1">
    <source>
        <dbReference type="ARBA" id="ARBA00023186"/>
    </source>
</evidence>
<dbReference type="InterPro" id="IPR022577">
    <property type="entry name" value="TBCD_C"/>
</dbReference>
<evidence type="ECO:0000259" key="3">
    <source>
        <dbReference type="Pfam" id="PF25767"/>
    </source>
</evidence>
<reference evidence="4" key="1">
    <citation type="submission" date="2022-07" db="EMBL/GenBank/DDBJ databases">
        <title>Phylogenomic reconstructions and comparative analyses of Kickxellomycotina fungi.</title>
        <authorList>
            <person name="Reynolds N.K."/>
            <person name="Stajich J.E."/>
            <person name="Barry K."/>
            <person name="Grigoriev I.V."/>
            <person name="Crous P."/>
            <person name="Smith M.E."/>
        </authorList>
    </citation>
    <scope>NUCLEOTIDE SEQUENCE</scope>
    <source>
        <strain evidence="4">RSA 1196</strain>
    </source>
</reference>
<dbReference type="InterPro" id="IPR011989">
    <property type="entry name" value="ARM-like"/>
</dbReference>
<accession>A0A9W8AWM9</accession>
<dbReference type="GO" id="GO:0007023">
    <property type="term" value="P:post-chaperonin tubulin folding pathway"/>
    <property type="evidence" value="ECO:0007669"/>
    <property type="project" value="InterPro"/>
</dbReference>
<dbReference type="Pfam" id="PF23579">
    <property type="entry name" value="ARM_TBCD"/>
    <property type="match status" value="1"/>
</dbReference>
<dbReference type="PANTHER" id="PTHR12658">
    <property type="entry name" value="BETA-TUBULIN COFACTOR D"/>
    <property type="match status" value="1"/>
</dbReference>
<feature type="domain" description="Tubulin-folding cofactor D ARM repeats" evidence="3">
    <location>
        <begin position="307"/>
        <end position="580"/>
    </location>
</feature>
<dbReference type="GO" id="GO:0007021">
    <property type="term" value="P:tubulin complex assembly"/>
    <property type="evidence" value="ECO:0007669"/>
    <property type="project" value="InterPro"/>
</dbReference>
<dbReference type="Gene3D" id="1.25.10.10">
    <property type="entry name" value="Leucine-rich Repeat Variant"/>
    <property type="match status" value="2"/>
</dbReference>
<dbReference type="InterPro" id="IPR000225">
    <property type="entry name" value="Armadillo"/>
</dbReference>
<dbReference type="Pfam" id="PF25767">
    <property type="entry name" value="ARM_TBCD_2nd"/>
    <property type="match status" value="1"/>
</dbReference>
<dbReference type="GO" id="GO:0048487">
    <property type="term" value="F:beta-tubulin binding"/>
    <property type="evidence" value="ECO:0007669"/>
    <property type="project" value="InterPro"/>
</dbReference>
<dbReference type="PANTHER" id="PTHR12658:SF0">
    <property type="entry name" value="TUBULIN-SPECIFIC CHAPERONE D"/>
    <property type="match status" value="1"/>
</dbReference>
<evidence type="ECO:0000259" key="2">
    <source>
        <dbReference type="Pfam" id="PF12612"/>
    </source>
</evidence>